<dbReference type="PROSITE" id="PS00198">
    <property type="entry name" value="4FE4S_FER_1"/>
    <property type="match status" value="2"/>
</dbReference>
<dbReference type="KEGG" id="aram:KAR29_07440"/>
<dbReference type="InterPro" id="IPR017896">
    <property type="entry name" value="4Fe4S_Fe-S-bd"/>
</dbReference>
<keyword evidence="2" id="KW-0408">Iron</keyword>
<organism evidence="5 6">
    <name type="scientific">Aminithiophilus ramosus</name>
    <dbReference type="NCBI Taxonomy" id="3029084"/>
    <lineage>
        <taxon>Bacteria</taxon>
        <taxon>Thermotogati</taxon>
        <taxon>Synergistota</taxon>
        <taxon>Synergistia</taxon>
        <taxon>Synergistales</taxon>
        <taxon>Aminithiophilaceae</taxon>
        <taxon>Aminithiophilus</taxon>
    </lineage>
</organism>
<evidence type="ECO:0000256" key="1">
    <source>
        <dbReference type="ARBA" id="ARBA00022723"/>
    </source>
</evidence>
<dbReference type="InterPro" id="IPR017900">
    <property type="entry name" value="4Fe4S_Fe_S_CS"/>
</dbReference>
<dbReference type="Proteomes" id="UP000671879">
    <property type="component" value="Chromosome"/>
</dbReference>
<keyword evidence="1" id="KW-0479">Metal-binding</keyword>
<evidence type="ECO:0000313" key="5">
    <source>
        <dbReference type="EMBL" id="QTX31236.1"/>
    </source>
</evidence>
<dbReference type="PANTHER" id="PTHR43122:SF2">
    <property type="entry name" value="FERREDOXIN SUBUNIT OF PYRUVATE:FLAVODOXIN OXIDOREDUCTASE"/>
    <property type="match status" value="1"/>
</dbReference>
<dbReference type="PROSITE" id="PS51379">
    <property type="entry name" value="4FE4S_FER_2"/>
    <property type="match status" value="2"/>
</dbReference>
<dbReference type="EMBL" id="CP072943">
    <property type="protein sequence ID" value="QTX31236.1"/>
    <property type="molecule type" value="Genomic_DNA"/>
</dbReference>
<evidence type="ECO:0000256" key="2">
    <source>
        <dbReference type="ARBA" id="ARBA00023004"/>
    </source>
</evidence>
<dbReference type="GO" id="GO:0051536">
    <property type="term" value="F:iron-sulfur cluster binding"/>
    <property type="evidence" value="ECO:0007669"/>
    <property type="project" value="UniProtKB-KW"/>
</dbReference>
<dbReference type="PANTHER" id="PTHR43122">
    <property type="entry name" value="FERREDOXIN SUBUNIT OF PYRUVATE:FLAVODOXIN OXIDOREDUCTASE-RELATED"/>
    <property type="match status" value="1"/>
</dbReference>
<dbReference type="SUPFAM" id="SSF54862">
    <property type="entry name" value="4Fe-4S ferredoxins"/>
    <property type="match status" value="1"/>
</dbReference>
<reference evidence="6" key="1">
    <citation type="submission" date="2021-04" db="EMBL/GenBank/DDBJ databases">
        <title>A novel Synergistetes isolate from a pyrite-forming mixed culture.</title>
        <authorList>
            <person name="Bunk B."/>
            <person name="Sproer C."/>
            <person name="Spring S."/>
            <person name="Pester M."/>
        </authorList>
    </citation>
    <scope>NUCLEOTIDE SEQUENCE [LARGE SCALE GENOMIC DNA]</scope>
    <source>
        <strain evidence="6">J.5.4.2-T.3.5.2</strain>
    </source>
</reference>
<evidence type="ECO:0000259" key="4">
    <source>
        <dbReference type="PROSITE" id="PS51379"/>
    </source>
</evidence>
<sequence>MAKGRVAILEDRCKSCGLCVAACPMKVLRISERINEKGYRPAEQYREGCVACKICALTCPDVAIEVFRMEEA</sequence>
<name>A0A9Q7AN41_9BACT</name>
<evidence type="ECO:0000256" key="3">
    <source>
        <dbReference type="ARBA" id="ARBA00023014"/>
    </source>
</evidence>
<feature type="domain" description="4Fe-4S ferredoxin-type" evidence="4">
    <location>
        <begin position="4"/>
        <end position="33"/>
    </location>
</feature>
<keyword evidence="3" id="KW-0411">Iron-sulfur</keyword>
<accession>A0A9Q7AN41</accession>
<dbReference type="AlphaFoldDB" id="A0A9Q7AN41"/>
<keyword evidence="6" id="KW-1185">Reference proteome</keyword>
<proteinExistence type="predicted"/>
<dbReference type="RefSeq" id="WP_274372381.1">
    <property type="nucleotide sequence ID" value="NZ_CP072943.1"/>
</dbReference>
<dbReference type="Gene3D" id="3.30.70.20">
    <property type="match status" value="1"/>
</dbReference>
<feature type="domain" description="4Fe-4S ferredoxin-type" evidence="4">
    <location>
        <begin position="39"/>
        <end position="69"/>
    </location>
</feature>
<gene>
    <name evidence="5" type="ORF">KAR29_07440</name>
</gene>
<evidence type="ECO:0000313" key="6">
    <source>
        <dbReference type="Proteomes" id="UP000671879"/>
    </source>
</evidence>
<dbReference type="Pfam" id="PF12838">
    <property type="entry name" value="Fer4_7"/>
    <property type="match status" value="1"/>
</dbReference>
<dbReference type="GO" id="GO:0046872">
    <property type="term" value="F:metal ion binding"/>
    <property type="evidence" value="ECO:0007669"/>
    <property type="project" value="UniProtKB-KW"/>
</dbReference>
<protein>
    <submittedName>
        <fullName evidence="5">Ferredoxin family protein</fullName>
    </submittedName>
</protein>